<proteinExistence type="inferred from homology"/>
<dbReference type="SMART" id="SM00822">
    <property type="entry name" value="PKS_KR"/>
    <property type="match status" value="1"/>
</dbReference>
<comment type="similarity">
    <text evidence="1">Belongs to the short-chain dehydrogenases/reductases (SDR) family.</text>
</comment>
<dbReference type="InterPro" id="IPR051122">
    <property type="entry name" value="SDR_DHRS6-like"/>
</dbReference>
<sequence length="232" mass="24140">MNNILVAGAGKGIGLSVVQRLQATANVYALSRTVTDELRAANATVLEGTMPDNAGVLDQLPDVLHGAVYCPGSINLKPFNRLSNEDFLNDFRQNVLGAVTLLQRVQSRLKAANGASVVLFSTVAAAVGMPFHASIAASKSALEGLAKSLAAEWASAQIRVNVIAPSLTDTPLAAALLNTPEKREASAKRHPLQRIGDPAEVAEAVAFLLGNGSAFMTGQVLGMDGGMARLKV</sequence>
<organism evidence="4 5">
    <name type="scientific">Rurimicrobium arvi</name>
    <dbReference type="NCBI Taxonomy" id="2049916"/>
    <lineage>
        <taxon>Bacteria</taxon>
        <taxon>Pseudomonadati</taxon>
        <taxon>Bacteroidota</taxon>
        <taxon>Chitinophagia</taxon>
        <taxon>Chitinophagales</taxon>
        <taxon>Chitinophagaceae</taxon>
        <taxon>Rurimicrobium</taxon>
    </lineage>
</organism>
<evidence type="ECO:0000313" key="5">
    <source>
        <dbReference type="Proteomes" id="UP001501410"/>
    </source>
</evidence>
<dbReference type="InterPro" id="IPR002347">
    <property type="entry name" value="SDR_fam"/>
</dbReference>
<dbReference type="EMBL" id="BAABEZ010000024">
    <property type="protein sequence ID" value="GAA4457782.1"/>
    <property type="molecule type" value="Genomic_DNA"/>
</dbReference>
<dbReference type="PRINTS" id="PR00081">
    <property type="entry name" value="GDHRDH"/>
</dbReference>
<dbReference type="PANTHER" id="PTHR43477">
    <property type="entry name" value="DIHYDROANTICAPSIN 7-DEHYDROGENASE"/>
    <property type="match status" value="1"/>
</dbReference>
<accession>A0ABP8MXI7</accession>
<dbReference type="Pfam" id="PF13561">
    <property type="entry name" value="adh_short_C2"/>
    <property type="match status" value="1"/>
</dbReference>
<name>A0ABP8MXI7_9BACT</name>
<feature type="domain" description="Ketoreductase" evidence="3">
    <location>
        <begin position="2"/>
        <end position="166"/>
    </location>
</feature>
<dbReference type="SUPFAM" id="SSF51735">
    <property type="entry name" value="NAD(P)-binding Rossmann-fold domains"/>
    <property type="match status" value="1"/>
</dbReference>
<protein>
    <submittedName>
        <fullName evidence="4">SDR family oxidoreductase</fullName>
    </submittedName>
</protein>
<keyword evidence="5" id="KW-1185">Reference proteome</keyword>
<dbReference type="PANTHER" id="PTHR43477:SF1">
    <property type="entry name" value="DIHYDROANTICAPSIN 7-DEHYDROGENASE"/>
    <property type="match status" value="1"/>
</dbReference>
<dbReference type="InterPro" id="IPR036291">
    <property type="entry name" value="NAD(P)-bd_dom_sf"/>
</dbReference>
<dbReference type="CDD" id="cd05233">
    <property type="entry name" value="SDR_c"/>
    <property type="match status" value="1"/>
</dbReference>
<evidence type="ECO:0000256" key="1">
    <source>
        <dbReference type="ARBA" id="ARBA00006484"/>
    </source>
</evidence>
<evidence type="ECO:0000259" key="3">
    <source>
        <dbReference type="SMART" id="SM00822"/>
    </source>
</evidence>
<dbReference type="RefSeq" id="WP_344827710.1">
    <property type="nucleotide sequence ID" value="NZ_BAABEZ010000024.1"/>
</dbReference>
<comment type="caution">
    <text evidence="4">The sequence shown here is derived from an EMBL/GenBank/DDBJ whole genome shotgun (WGS) entry which is preliminary data.</text>
</comment>
<evidence type="ECO:0000313" key="4">
    <source>
        <dbReference type="EMBL" id="GAA4457782.1"/>
    </source>
</evidence>
<reference evidence="5" key="1">
    <citation type="journal article" date="2019" name="Int. J. Syst. Evol. Microbiol.">
        <title>The Global Catalogue of Microorganisms (GCM) 10K type strain sequencing project: providing services to taxonomists for standard genome sequencing and annotation.</title>
        <authorList>
            <consortium name="The Broad Institute Genomics Platform"/>
            <consortium name="The Broad Institute Genome Sequencing Center for Infectious Disease"/>
            <person name="Wu L."/>
            <person name="Ma J."/>
        </authorList>
    </citation>
    <scope>NUCLEOTIDE SEQUENCE [LARGE SCALE GENOMIC DNA]</scope>
    <source>
        <strain evidence="5">JCM 31921</strain>
    </source>
</reference>
<dbReference type="InterPro" id="IPR057326">
    <property type="entry name" value="KR_dom"/>
</dbReference>
<dbReference type="Gene3D" id="3.40.50.720">
    <property type="entry name" value="NAD(P)-binding Rossmann-like Domain"/>
    <property type="match status" value="1"/>
</dbReference>
<gene>
    <name evidence="4" type="ORF">GCM10023092_25010</name>
</gene>
<evidence type="ECO:0000256" key="2">
    <source>
        <dbReference type="ARBA" id="ARBA00023002"/>
    </source>
</evidence>
<keyword evidence="2" id="KW-0560">Oxidoreductase</keyword>
<dbReference type="Proteomes" id="UP001501410">
    <property type="component" value="Unassembled WGS sequence"/>
</dbReference>